<dbReference type="Proteomes" id="UP001161757">
    <property type="component" value="Unassembled WGS sequence"/>
</dbReference>
<dbReference type="EMBL" id="JAJGCB010000003">
    <property type="protein sequence ID" value="KAJ8994100.1"/>
    <property type="molecule type" value="Genomic_DNA"/>
</dbReference>
<sequence length="260" mass="29227">MDSEEQLVDSPIQDEGTQSENPSADSATAIESSPLPTRPGYHQSPRTARKRTNEEVYESVKSLKTPSTPSRFQKSSNVVPQPQEGPQPSATPIARPVPNSQGIRPNKATATNDTGAEGMVTTNHNVAPPQETQNTFVKDIEDYRQQLELEFQEFERSLDERDPAADLEPMDWDDLEAQYNKEVQSKVAAEQEIMSEFSARFEQFMLYMQVSADYEAERAIKRLRTRIAITRNTETALAQKQAHHAKVLEAFQSAMNLLNT</sequence>
<protein>
    <submittedName>
        <fullName evidence="2">Uncharacterized protein</fullName>
    </submittedName>
</protein>
<gene>
    <name evidence="2" type="ORF">HRR80_002595</name>
</gene>
<evidence type="ECO:0000256" key="1">
    <source>
        <dbReference type="SAM" id="MobiDB-lite"/>
    </source>
</evidence>
<comment type="caution">
    <text evidence="2">The sequence shown here is derived from an EMBL/GenBank/DDBJ whole genome shotgun (WGS) entry which is preliminary data.</text>
</comment>
<proteinExistence type="predicted"/>
<name>A0AAN6EYJ1_EXODE</name>
<feature type="compositionally biased region" description="Polar residues" evidence="1">
    <location>
        <begin position="98"/>
        <end position="130"/>
    </location>
</feature>
<feature type="compositionally biased region" description="Polar residues" evidence="1">
    <location>
        <begin position="62"/>
        <end position="90"/>
    </location>
</feature>
<accession>A0AAN6EYJ1</accession>
<dbReference type="AlphaFoldDB" id="A0AAN6EYJ1"/>
<evidence type="ECO:0000313" key="2">
    <source>
        <dbReference type="EMBL" id="KAJ8994100.1"/>
    </source>
</evidence>
<feature type="region of interest" description="Disordered" evidence="1">
    <location>
        <begin position="1"/>
        <end position="130"/>
    </location>
</feature>
<organism evidence="2 3">
    <name type="scientific">Exophiala dermatitidis</name>
    <name type="common">Black yeast-like fungus</name>
    <name type="synonym">Wangiella dermatitidis</name>
    <dbReference type="NCBI Taxonomy" id="5970"/>
    <lineage>
        <taxon>Eukaryota</taxon>
        <taxon>Fungi</taxon>
        <taxon>Dikarya</taxon>
        <taxon>Ascomycota</taxon>
        <taxon>Pezizomycotina</taxon>
        <taxon>Eurotiomycetes</taxon>
        <taxon>Chaetothyriomycetidae</taxon>
        <taxon>Chaetothyriales</taxon>
        <taxon>Herpotrichiellaceae</taxon>
        <taxon>Exophiala</taxon>
    </lineage>
</organism>
<feature type="compositionally biased region" description="Polar residues" evidence="1">
    <location>
        <begin position="15"/>
        <end position="35"/>
    </location>
</feature>
<evidence type="ECO:0000313" key="3">
    <source>
        <dbReference type="Proteomes" id="UP001161757"/>
    </source>
</evidence>
<reference evidence="2" key="1">
    <citation type="submission" date="2023-01" db="EMBL/GenBank/DDBJ databases">
        <title>Exophiala dermititidis isolated from Cystic Fibrosis Patient.</title>
        <authorList>
            <person name="Kurbessoian T."/>
            <person name="Crocker A."/>
            <person name="Murante D."/>
            <person name="Hogan D.A."/>
            <person name="Stajich J.E."/>
        </authorList>
    </citation>
    <scope>NUCLEOTIDE SEQUENCE</scope>
    <source>
        <strain evidence="2">Ex8</strain>
    </source>
</reference>